<evidence type="ECO:0000313" key="4">
    <source>
        <dbReference type="Proteomes" id="UP001281614"/>
    </source>
</evidence>
<feature type="region of interest" description="Disordered" evidence="2">
    <location>
        <begin position="521"/>
        <end position="541"/>
    </location>
</feature>
<protein>
    <submittedName>
        <fullName evidence="3">Uncharacterized protein</fullName>
    </submittedName>
</protein>
<organism evidence="3 4">
    <name type="scientific">Colletotrichum kahawae</name>
    <name type="common">Coffee berry disease fungus</name>
    <dbReference type="NCBI Taxonomy" id="34407"/>
    <lineage>
        <taxon>Eukaryota</taxon>
        <taxon>Fungi</taxon>
        <taxon>Dikarya</taxon>
        <taxon>Ascomycota</taxon>
        <taxon>Pezizomycotina</taxon>
        <taxon>Sordariomycetes</taxon>
        <taxon>Hypocreomycetidae</taxon>
        <taxon>Glomerellales</taxon>
        <taxon>Glomerellaceae</taxon>
        <taxon>Colletotrichum</taxon>
        <taxon>Colletotrichum gloeosporioides species complex</taxon>
    </lineage>
</organism>
<feature type="region of interest" description="Disordered" evidence="2">
    <location>
        <begin position="422"/>
        <end position="456"/>
    </location>
</feature>
<feature type="compositionally biased region" description="Basic and acidic residues" evidence="2">
    <location>
        <begin position="434"/>
        <end position="456"/>
    </location>
</feature>
<name>A0AAD9YGX3_COLKA</name>
<reference evidence="3" key="1">
    <citation type="submission" date="2023-02" db="EMBL/GenBank/DDBJ databases">
        <title>Colletotrichum kahawae CIFC_Que2 genome sequencing and assembly.</title>
        <authorList>
            <person name="Baroncelli R."/>
        </authorList>
    </citation>
    <scope>NUCLEOTIDE SEQUENCE</scope>
    <source>
        <strain evidence="3">CIFC_Que2</strain>
    </source>
</reference>
<comment type="caution">
    <text evidence="3">The sequence shown here is derived from an EMBL/GenBank/DDBJ whole genome shotgun (WGS) entry which is preliminary data.</text>
</comment>
<accession>A0AAD9YGX3</accession>
<evidence type="ECO:0000313" key="3">
    <source>
        <dbReference type="EMBL" id="KAK2763594.1"/>
    </source>
</evidence>
<dbReference type="AlphaFoldDB" id="A0AAD9YGX3"/>
<dbReference type="EMBL" id="VYYT01000143">
    <property type="protein sequence ID" value="KAK2763594.1"/>
    <property type="molecule type" value="Genomic_DNA"/>
</dbReference>
<keyword evidence="4" id="KW-1185">Reference proteome</keyword>
<evidence type="ECO:0000256" key="2">
    <source>
        <dbReference type="SAM" id="MobiDB-lite"/>
    </source>
</evidence>
<dbReference type="Proteomes" id="UP001281614">
    <property type="component" value="Unassembled WGS sequence"/>
</dbReference>
<feature type="coiled-coil region" evidence="1">
    <location>
        <begin position="262"/>
        <end position="419"/>
    </location>
</feature>
<gene>
    <name evidence="3" type="ORF">CKAH01_15935</name>
</gene>
<sequence>MNLKLNVSKEAWKRWKDVIHDLSKPPYDFPASNQDEFSLFLRMFSGTGTTFRISRDRWKFVIDVLRIANDIIDIVAITVIAHTIQDERHNGFVITKACRLHLNKDTKSPGSPELKWHMVTSGGEAYHHCCDKECIGPDRVNKRKLNWESTRLNIIQKAFEQEVLELRRENMFFAADMRKLEQKNSKNTDQKLRTQIQEQLRQLAESDHAVERHRNNNRITAEENARLRENGRIMAEEIVDLRGQLKATGKQQNPPKQQMTRQQKLQERFDEVSVENMKLKTEVHLLLQSHEGLKASNLQLSSYNTELRARADEKKQNHEELEAARTQLKDRTKRLGKQIRHTQDRVTELKDASKKLKTAKAQLKVDLRNADDHNRLLESEVYYSRINEQKSFDKQTEHISDLEERIKLKDALIQQLQQNILHHQPQAPNQASRPGREELERQRHISREAHERASDLESKLDAMKAAMTDKTDEMASLEKEWSAKVAEADGMKRRYHDKDAYITNLETKLEELRGTMENVLGQVSMHQGRKRRRTEGPDFQL</sequence>
<evidence type="ECO:0000256" key="1">
    <source>
        <dbReference type="SAM" id="Coils"/>
    </source>
</evidence>
<feature type="coiled-coil region" evidence="1">
    <location>
        <begin position="163"/>
        <end position="230"/>
    </location>
</feature>
<proteinExistence type="predicted"/>
<keyword evidence="1" id="KW-0175">Coiled coil</keyword>